<name>A0A543CJ15_9ACTN</name>
<dbReference type="Pfam" id="PF13489">
    <property type="entry name" value="Methyltransf_23"/>
    <property type="match status" value="1"/>
</dbReference>
<organism evidence="1 2">
    <name type="scientific">Actinoallomurus bryophytorum</name>
    <dbReference type="NCBI Taxonomy" id="1490222"/>
    <lineage>
        <taxon>Bacteria</taxon>
        <taxon>Bacillati</taxon>
        <taxon>Actinomycetota</taxon>
        <taxon>Actinomycetes</taxon>
        <taxon>Streptosporangiales</taxon>
        <taxon>Thermomonosporaceae</taxon>
        <taxon>Actinoallomurus</taxon>
    </lineage>
</organism>
<evidence type="ECO:0000313" key="1">
    <source>
        <dbReference type="EMBL" id="TQL97089.1"/>
    </source>
</evidence>
<keyword evidence="1" id="KW-0489">Methyltransferase</keyword>
<dbReference type="GO" id="GO:0032259">
    <property type="term" value="P:methylation"/>
    <property type="evidence" value="ECO:0007669"/>
    <property type="project" value="UniProtKB-KW"/>
</dbReference>
<dbReference type="RefSeq" id="WP_141955864.1">
    <property type="nucleotide sequence ID" value="NZ_VFOZ01000001.1"/>
</dbReference>
<keyword evidence="2" id="KW-1185">Reference proteome</keyword>
<dbReference type="AlphaFoldDB" id="A0A543CJ15"/>
<evidence type="ECO:0000313" key="2">
    <source>
        <dbReference type="Proteomes" id="UP000316096"/>
    </source>
</evidence>
<gene>
    <name evidence="1" type="ORF">FB559_2664</name>
</gene>
<accession>A0A543CJ15</accession>
<dbReference type="Gene3D" id="3.40.50.150">
    <property type="entry name" value="Vaccinia Virus protein VP39"/>
    <property type="match status" value="1"/>
</dbReference>
<dbReference type="EMBL" id="VFOZ01000001">
    <property type="protein sequence ID" value="TQL97089.1"/>
    <property type="molecule type" value="Genomic_DNA"/>
</dbReference>
<dbReference type="InterPro" id="IPR029063">
    <property type="entry name" value="SAM-dependent_MTases_sf"/>
</dbReference>
<dbReference type="GO" id="GO:0008168">
    <property type="term" value="F:methyltransferase activity"/>
    <property type="evidence" value="ECO:0007669"/>
    <property type="project" value="UniProtKB-KW"/>
</dbReference>
<reference evidence="1 2" key="1">
    <citation type="submission" date="2019-06" db="EMBL/GenBank/DDBJ databases">
        <title>Sequencing the genomes of 1000 actinobacteria strains.</title>
        <authorList>
            <person name="Klenk H.-P."/>
        </authorList>
    </citation>
    <scope>NUCLEOTIDE SEQUENCE [LARGE SCALE GENOMIC DNA]</scope>
    <source>
        <strain evidence="1 2">DSM 102200</strain>
    </source>
</reference>
<dbReference type="OrthoDB" id="279734at2"/>
<comment type="caution">
    <text evidence="1">The sequence shown here is derived from an EMBL/GenBank/DDBJ whole genome shotgun (WGS) entry which is preliminary data.</text>
</comment>
<proteinExistence type="predicted"/>
<protein>
    <submittedName>
        <fullName evidence="1">Methyltransferase family protein</fullName>
    </submittedName>
</protein>
<dbReference type="SUPFAM" id="SSF53335">
    <property type="entry name" value="S-adenosyl-L-methionine-dependent methyltransferases"/>
    <property type="match status" value="1"/>
</dbReference>
<keyword evidence="1" id="KW-0808">Transferase</keyword>
<dbReference type="Proteomes" id="UP000316096">
    <property type="component" value="Unassembled WGS sequence"/>
</dbReference>
<sequence>MDTPTVRTLTEVVGDEPGEDQVSKGDGPDRLGPRIGDAIGESLRAAYQVSREPNAAPVSQIVERDDGVVKAALVTNWIAAIDQWPEEDRRALDLLKGKVLDIGAGGGRAAHALQDRGHPVTAMDVSAGAVDVCRQQGIRSVFHGTVDEHAATGARYDSFLLLGANFGLLDSRERAPEFLRALAAMAEPGAVIVGQGNNRTDSTDPEHLAYNRRNLQAGRIAGQRTMRIRYRDMATPWFHYLCLAPRELAQLATGAGWELIDVVDSKNSTAYFATLQLKS</sequence>